<dbReference type="AlphaFoldDB" id="A0A1G2BNX2"/>
<keyword evidence="5" id="KW-0175">Coiled coil</keyword>
<evidence type="ECO:0000256" key="3">
    <source>
        <dbReference type="ARBA" id="ARBA00022801"/>
    </source>
</evidence>
<evidence type="ECO:0000313" key="7">
    <source>
        <dbReference type="Proteomes" id="UP000177817"/>
    </source>
</evidence>
<name>A0A1G2BNX2_9BACT</name>
<feature type="coiled-coil region" evidence="5">
    <location>
        <begin position="60"/>
        <end position="91"/>
    </location>
</feature>
<dbReference type="SUPFAM" id="SSF52317">
    <property type="entry name" value="Class I glutamine amidotransferase-like"/>
    <property type="match status" value="1"/>
</dbReference>
<comment type="caution">
    <text evidence="6">The sequence shown here is derived from an EMBL/GenBank/DDBJ whole genome shotgun (WGS) entry which is preliminary data.</text>
</comment>
<dbReference type="EMBL" id="MHKK01000013">
    <property type="protein sequence ID" value="OGY90279.1"/>
    <property type="molecule type" value="Genomic_DNA"/>
</dbReference>
<comment type="similarity">
    <text evidence="1">Belongs to the peptidase S51 family.</text>
</comment>
<dbReference type="GO" id="GO:0008236">
    <property type="term" value="F:serine-type peptidase activity"/>
    <property type="evidence" value="ECO:0007669"/>
    <property type="project" value="UniProtKB-KW"/>
</dbReference>
<sequence length="366" mass="40046">MALYVFVAAAIALPVAAYGAFRMTRGSGNNAKKNAGDRCWGIKNRLDQKRGELFAAESKLSLQQLALDALKKKIEQKQDELKSRINDTVKKKIKDAVGLDERTALGRAVNLAESVKATYDDLVEKFEQAKKIKQALEAQRTKLNGETRSLESAYAECVAGLSGLAVTRTGGLEITVPSIGRKTMYILHGGATGKPDPLNDEFFKKIVQNIPDAGSILAVYFARKEDEYQNFFAQDKKLFEKAAGRKKIQPALASQKDFMKQLKAADAVYIRGGETPRLLTTLKHYPKFQGALQGKIVAGSSAGAYVLSTNYYSNEQGGVFQGLGILPINITCHFNGDQKVLDQLKKKSSQLKTVVLKDCESTVISA</sequence>
<evidence type="ECO:0000256" key="5">
    <source>
        <dbReference type="SAM" id="Coils"/>
    </source>
</evidence>
<accession>A0A1G2BNX2</accession>
<evidence type="ECO:0000256" key="2">
    <source>
        <dbReference type="ARBA" id="ARBA00022670"/>
    </source>
</evidence>
<dbReference type="Gene3D" id="3.40.50.880">
    <property type="match status" value="1"/>
</dbReference>
<protein>
    <submittedName>
        <fullName evidence="6">Uncharacterized protein</fullName>
    </submittedName>
</protein>
<reference evidence="6 7" key="1">
    <citation type="journal article" date="2016" name="Nat. Commun.">
        <title>Thousands of microbial genomes shed light on interconnected biogeochemical processes in an aquifer system.</title>
        <authorList>
            <person name="Anantharaman K."/>
            <person name="Brown C.T."/>
            <person name="Hug L.A."/>
            <person name="Sharon I."/>
            <person name="Castelle C.J."/>
            <person name="Probst A.J."/>
            <person name="Thomas B.C."/>
            <person name="Singh A."/>
            <person name="Wilkins M.J."/>
            <person name="Karaoz U."/>
            <person name="Brodie E.L."/>
            <person name="Williams K.H."/>
            <person name="Hubbard S.S."/>
            <person name="Banfield J.F."/>
        </authorList>
    </citation>
    <scope>NUCLEOTIDE SEQUENCE [LARGE SCALE GENOMIC DNA]</scope>
</reference>
<keyword evidence="4" id="KW-0720">Serine protease</keyword>
<dbReference type="InterPro" id="IPR029062">
    <property type="entry name" value="Class_I_gatase-like"/>
</dbReference>
<dbReference type="InterPro" id="IPR005320">
    <property type="entry name" value="Peptidase_S51"/>
</dbReference>
<dbReference type="Proteomes" id="UP000177817">
    <property type="component" value="Unassembled WGS sequence"/>
</dbReference>
<feature type="coiled-coil region" evidence="5">
    <location>
        <begin position="119"/>
        <end position="153"/>
    </location>
</feature>
<proteinExistence type="inferred from homology"/>
<dbReference type="Pfam" id="PF03575">
    <property type="entry name" value="Peptidase_S51"/>
    <property type="match status" value="1"/>
</dbReference>
<evidence type="ECO:0000256" key="1">
    <source>
        <dbReference type="ARBA" id="ARBA00006534"/>
    </source>
</evidence>
<keyword evidence="2" id="KW-0645">Protease</keyword>
<keyword evidence="3" id="KW-0378">Hydrolase</keyword>
<evidence type="ECO:0000256" key="4">
    <source>
        <dbReference type="ARBA" id="ARBA00022825"/>
    </source>
</evidence>
<organism evidence="6 7">
    <name type="scientific">Candidatus Komeilibacteria bacterium RIFCSPHIGHO2_01_FULL_52_14</name>
    <dbReference type="NCBI Taxonomy" id="1798549"/>
    <lineage>
        <taxon>Bacteria</taxon>
        <taxon>Candidatus Komeiliibacteriota</taxon>
    </lineage>
</organism>
<evidence type="ECO:0000313" key="6">
    <source>
        <dbReference type="EMBL" id="OGY90279.1"/>
    </source>
</evidence>
<dbReference type="GO" id="GO:0006508">
    <property type="term" value="P:proteolysis"/>
    <property type="evidence" value="ECO:0007669"/>
    <property type="project" value="UniProtKB-KW"/>
</dbReference>
<gene>
    <name evidence="6" type="ORF">A2677_01410</name>
</gene>